<dbReference type="PROSITE" id="PS50928">
    <property type="entry name" value="ABC_TM1"/>
    <property type="match status" value="1"/>
</dbReference>
<evidence type="ECO:0000259" key="8">
    <source>
        <dbReference type="PROSITE" id="PS50928"/>
    </source>
</evidence>
<evidence type="ECO:0000256" key="6">
    <source>
        <dbReference type="ARBA" id="ARBA00023136"/>
    </source>
</evidence>
<feature type="transmembrane region" description="Helical" evidence="7">
    <location>
        <begin position="195"/>
        <end position="219"/>
    </location>
</feature>
<protein>
    <submittedName>
        <fullName evidence="9">ABC transporter permease</fullName>
    </submittedName>
</protein>
<dbReference type="InterPro" id="IPR000515">
    <property type="entry name" value="MetI-like"/>
</dbReference>
<dbReference type="Proteomes" id="UP001500655">
    <property type="component" value="Unassembled WGS sequence"/>
</dbReference>
<dbReference type="InterPro" id="IPR035906">
    <property type="entry name" value="MetI-like_sf"/>
</dbReference>
<feature type="transmembrane region" description="Helical" evidence="7">
    <location>
        <begin position="25"/>
        <end position="47"/>
    </location>
</feature>
<keyword evidence="4 7" id="KW-0812">Transmembrane</keyword>
<dbReference type="PANTHER" id="PTHR30151:SF20">
    <property type="entry name" value="ABC TRANSPORTER PERMEASE PROTEIN HI_0355-RELATED"/>
    <property type="match status" value="1"/>
</dbReference>
<proteinExistence type="inferred from homology"/>
<keyword evidence="3" id="KW-1003">Cell membrane</keyword>
<dbReference type="RefSeq" id="WP_344085036.1">
    <property type="nucleotide sequence ID" value="NZ_BAAALS010000024.1"/>
</dbReference>
<evidence type="ECO:0000256" key="3">
    <source>
        <dbReference type="ARBA" id="ARBA00022475"/>
    </source>
</evidence>
<dbReference type="Gene3D" id="1.10.3720.10">
    <property type="entry name" value="MetI-like"/>
    <property type="match status" value="1"/>
</dbReference>
<evidence type="ECO:0000313" key="10">
    <source>
        <dbReference type="Proteomes" id="UP001500655"/>
    </source>
</evidence>
<dbReference type="Pfam" id="PF00528">
    <property type="entry name" value="BPD_transp_1"/>
    <property type="match status" value="1"/>
</dbReference>
<comment type="subcellular location">
    <subcellularLocation>
        <location evidence="1 7">Cell membrane</location>
        <topology evidence="1 7">Multi-pass membrane protein</topology>
    </subcellularLocation>
</comment>
<evidence type="ECO:0000256" key="7">
    <source>
        <dbReference type="RuleBase" id="RU363032"/>
    </source>
</evidence>
<accession>A0ABN2KWA4</accession>
<comment type="caution">
    <text evidence="9">The sequence shown here is derived from an EMBL/GenBank/DDBJ whole genome shotgun (WGS) entry which is preliminary data.</text>
</comment>
<feature type="transmembrane region" description="Helical" evidence="7">
    <location>
        <begin position="145"/>
        <end position="167"/>
    </location>
</feature>
<keyword evidence="6 7" id="KW-0472">Membrane</keyword>
<evidence type="ECO:0000256" key="5">
    <source>
        <dbReference type="ARBA" id="ARBA00022989"/>
    </source>
</evidence>
<keyword evidence="2 7" id="KW-0813">Transport</keyword>
<feature type="transmembrane region" description="Helical" evidence="7">
    <location>
        <begin position="83"/>
        <end position="105"/>
    </location>
</feature>
<evidence type="ECO:0000256" key="2">
    <source>
        <dbReference type="ARBA" id="ARBA00022448"/>
    </source>
</evidence>
<reference evidence="9 10" key="1">
    <citation type="journal article" date="2019" name="Int. J. Syst. Evol. Microbiol.">
        <title>The Global Catalogue of Microorganisms (GCM) 10K type strain sequencing project: providing services to taxonomists for standard genome sequencing and annotation.</title>
        <authorList>
            <consortium name="The Broad Institute Genomics Platform"/>
            <consortium name="The Broad Institute Genome Sequencing Center for Infectious Disease"/>
            <person name="Wu L."/>
            <person name="Ma J."/>
        </authorList>
    </citation>
    <scope>NUCLEOTIDE SEQUENCE [LARGE SCALE GENOMIC DNA]</scope>
    <source>
        <strain evidence="9 10">JCM 13249</strain>
    </source>
</reference>
<keyword evidence="10" id="KW-1185">Reference proteome</keyword>
<keyword evidence="5 7" id="KW-1133">Transmembrane helix</keyword>
<gene>
    <name evidence="9" type="ORF">GCM10009681_43510</name>
</gene>
<dbReference type="SUPFAM" id="SSF161098">
    <property type="entry name" value="MetI-like"/>
    <property type="match status" value="1"/>
</dbReference>
<organism evidence="9 10">
    <name type="scientific">Luedemannella helvata</name>
    <dbReference type="NCBI Taxonomy" id="349315"/>
    <lineage>
        <taxon>Bacteria</taxon>
        <taxon>Bacillati</taxon>
        <taxon>Actinomycetota</taxon>
        <taxon>Actinomycetes</taxon>
        <taxon>Micromonosporales</taxon>
        <taxon>Micromonosporaceae</taxon>
        <taxon>Luedemannella</taxon>
    </lineage>
</organism>
<name>A0ABN2KWA4_9ACTN</name>
<feature type="transmembrane region" description="Helical" evidence="7">
    <location>
        <begin position="239"/>
        <end position="267"/>
    </location>
</feature>
<dbReference type="EMBL" id="BAAALS010000024">
    <property type="protein sequence ID" value="GAA1767737.1"/>
    <property type="molecule type" value="Genomic_DNA"/>
</dbReference>
<evidence type="ECO:0000256" key="1">
    <source>
        <dbReference type="ARBA" id="ARBA00004651"/>
    </source>
</evidence>
<evidence type="ECO:0000256" key="4">
    <source>
        <dbReference type="ARBA" id="ARBA00022692"/>
    </source>
</evidence>
<dbReference type="PANTHER" id="PTHR30151">
    <property type="entry name" value="ALKANE SULFONATE ABC TRANSPORTER-RELATED, MEMBRANE SUBUNIT"/>
    <property type="match status" value="1"/>
</dbReference>
<comment type="similarity">
    <text evidence="7">Belongs to the binding-protein-dependent transport system permease family.</text>
</comment>
<dbReference type="CDD" id="cd06261">
    <property type="entry name" value="TM_PBP2"/>
    <property type="match status" value="1"/>
</dbReference>
<feature type="transmembrane region" description="Helical" evidence="7">
    <location>
        <begin position="117"/>
        <end position="139"/>
    </location>
</feature>
<sequence length="278" mass="31224">MYQKSAAPARKKGGRWRALVEHPRFAWISTPVLVIIFIALWDLYAVVTDMSRFVLPRPKEVAVAFGEQITTPFVWTGHIWTTFYEIVFGLLLACVLGIPLGFVIGKWELLERMTRPFLVASQVVPMIALIPLFLLWFGFGSFSKIVIAALSAFFPFLINTAFGVRSIPKPLKELMMSLKASQWERFRKLELPYTLAYTMAGAQLAIVTATIGVIVGQYLGGNEGLGRYLVMLQNDLQIARVFGAIIMIALLGFLLYSAVVAVNRVLVPWHDSVRNSRR</sequence>
<feature type="domain" description="ABC transmembrane type-1" evidence="8">
    <location>
        <begin position="79"/>
        <end position="263"/>
    </location>
</feature>
<evidence type="ECO:0000313" key="9">
    <source>
        <dbReference type="EMBL" id="GAA1767737.1"/>
    </source>
</evidence>